<sequence>MENREPDYVKIFSDMISKKFPEKQAICQYFLEKEKLSSLDVITITRILFHSSEINNKHKSYDDESIDQILEYQRKNKMTNQNTAAIFKLSRNTLAAWKKRSMGNKQN</sequence>
<dbReference type="Proteomes" id="UP000093432">
    <property type="component" value="Unassembled WGS sequence"/>
</dbReference>
<dbReference type="AlphaFoldDB" id="A0A1B8ZV27"/>
<dbReference type="EMBL" id="MAYG01000001">
    <property type="protein sequence ID" value="OCA75443.1"/>
    <property type="molecule type" value="Genomic_DNA"/>
</dbReference>
<accession>A0A1B8ZV27</accession>
<evidence type="ECO:0000313" key="2">
    <source>
        <dbReference type="Proteomes" id="UP000093432"/>
    </source>
</evidence>
<evidence type="ECO:0008006" key="3">
    <source>
        <dbReference type="Google" id="ProtNLM"/>
    </source>
</evidence>
<dbReference type="OrthoDB" id="1260127at2"/>
<reference evidence="2" key="1">
    <citation type="submission" date="2016-07" db="EMBL/GenBank/DDBJ databases">
        <authorList>
            <person name="Florea S."/>
            <person name="Webb J.S."/>
            <person name="Jaromczyk J."/>
            <person name="Schardl C.L."/>
        </authorList>
    </citation>
    <scope>NUCLEOTIDE SEQUENCE [LARGE SCALE GENOMIC DNA]</scope>
    <source>
        <strain evidence="2">CC-VM-7</strain>
    </source>
</reference>
<dbReference type="RefSeq" id="WP_065399406.1">
    <property type="nucleotide sequence ID" value="NZ_CP033811.1"/>
</dbReference>
<organism evidence="1 2">
    <name type="scientific">Chryseobacterium arthrosphaerae</name>
    <dbReference type="NCBI Taxonomy" id="651561"/>
    <lineage>
        <taxon>Bacteria</taxon>
        <taxon>Pseudomonadati</taxon>
        <taxon>Bacteroidota</taxon>
        <taxon>Flavobacteriia</taxon>
        <taxon>Flavobacteriales</taxon>
        <taxon>Weeksellaceae</taxon>
        <taxon>Chryseobacterium group</taxon>
        <taxon>Chryseobacterium</taxon>
    </lineage>
</organism>
<dbReference type="KEGG" id="carh:EGY05_18960"/>
<protein>
    <recommendedName>
        <fullName evidence="3">Transposase</fullName>
    </recommendedName>
</protein>
<evidence type="ECO:0000313" key="1">
    <source>
        <dbReference type="EMBL" id="OCA75443.1"/>
    </source>
</evidence>
<proteinExistence type="predicted"/>
<name>A0A1B8ZV27_9FLAO</name>
<comment type="caution">
    <text evidence="1">The sequence shown here is derived from an EMBL/GenBank/DDBJ whole genome shotgun (WGS) entry which is preliminary data.</text>
</comment>
<gene>
    <name evidence="1" type="ORF">BBI00_14410</name>
</gene>